<dbReference type="InterPro" id="IPR011658">
    <property type="entry name" value="PA14_dom"/>
</dbReference>
<dbReference type="Gene3D" id="2.10.220.10">
    <property type="entry name" value="Hormone Receptor, Insulin-like Growth Factor Receptor 1, Chain A, domain 2"/>
    <property type="match status" value="1"/>
</dbReference>
<comment type="caution">
    <text evidence="9">The sequence shown here is derived from an EMBL/GenBank/DDBJ whole genome shotgun (WGS) entry which is preliminary data.</text>
</comment>
<feature type="transmembrane region" description="Helical" evidence="7">
    <location>
        <begin position="203"/>
        <end position="222"/>
    </location>
</feature>
<dbReference type="Proteomes" id="UP001205105">
    <property type="component" value="Unassembled WGS sequence"/>
</dbReference>
<evidence type="ECO:0000256" key="1">
    <source>
        <dbReference type="ARBA" id="ARBA00004141"/>
    </source>
</evidence>
<feature type="transmembrane region" description="Helical" evidence="7">
    <location>
        <begin position="133"/>
        <end position="151"/>
    </location>
</feature>
<dbReference type="PANTHER" id="PTHR46967">
    <property type="entry name" value="INSULIN-LIKE GROWTH FACTOR BINDING PROTEIN,N-TERMINAL"/>
    <property type="match status" value="1"/>
</dbReference>
<dbReference type="SMART" id="SM01411">
    <property type="entry name" value="Ephrin_rec_like"/>
    <property type="match status" value="12"/>
</dbReference>
<comment type="similarity">
    <text evidence="2">Belongs to the TMEM120 family.</text>
</comment>
<evidence type="ECO:0000256" key="4">
    <source>
        <dbReference type="ARBA" id="ARBA00022989"/>
    </source>
</evidence>
<evidence type="ECO:0000256" key="7">
    <source>
        <dbReference type="SAM" id="Phobius"/>
    </source>
</evidence>
<gene>
    <name evidence="9" type="ORF">COHA_003230</name>
</gene>
<dbReference type="SUPFAM" id="SSF56988">
    <property type="entry name" value="Anthrax protective antigen"/>
    <property type="match status" value="2"/>
</dbReference>
<dbReference type="InterPro" id="IPR006212">
    <property type="entry name" value="Furin_repeat"/>
</dbReference>
<dbReference type="Gene3D" id="3.90.182.10">
    <property type="entry name" value="Toxin - Anthrax Protective Antigen,domain 1"/>
    <property type="match status" value="2"/>
</dbReference>
<name>A0AAD5DTU1_9CHLO</name>
<evidence type="ECO:0000256" key="2">
    <source>
        <dbReference type="ARBA" id="ARBA00009700"/>
    </source>
</evidence>
<proteinExistence type="inferred from homology"/>
<dbReference type="InterPro" id="IPR009030">
    <property type="entry name" value="Growth_fac_rcpt_cys_sf"/>
</dbReference>
<dbReference type="SMART" id="SM00758">
    <property type="entry name" value="PA14"/>
    <property type="match status" value="2"/>
</dbReference>
<dbReference type="SUPFAM" id="SSF57184">
    <property type="entry name" value="Growth factor receptor domain"/>
    <property type="match status" value="4"/>
</dbReference>
<dbReference type="GO" id="GO:0016020">
    <property type="term" value="C:membrane"/>
    <property type="evidence" value="ECO:0007669"/>
    <property type="project" value="UniProtKB-SubCell"/>
</dbReference>
<dbReference type="Pfam" id="PF07691">
    <property type="entry name" value="PA14"/>
    <property type="match status" value="2"/>
</dbReference>
<dbReference type="SMART" id="SM00261">
    <property type="entry name" value="FU"/>
    <property type="match status" value="6"/>
</dbReference>
<dbReference type="Pfam" id="PF07699">
    <property type="entry name" value="Ephrin_rec_like"/>
    <property type="match status" value="2"/>
</dbReference>
<keyword evidence="4 7" id="KW-1133">Transmembrane helix</keyword>
<protein>
    <recommendedName>
        <fullName evidence="8">PA14 domain-containing protein</fullName>
    </recommendedName>
</protein>
<feature type="domain" description="PA14" evidence="8">
    <location>
        <begin position="515"/>
        <end position="667"/>
    </location>
</feature>
<reference evidence="9" key="1">
    <citation type="submission" date="2020-11" db="EMBL/GenBank/DDBJ databases">
        <title>Chlorella ohadii genome sequencing and assembly.</title>
        <authorList>
            <person name="Murik O."/>
            <person name="Treves H."/>
            <person name="Kedem I."/>
            <person name="Shotland Y."/>
            <person name="Kaplan A."/>
        </authorList>
    </citation>
    <scope>NUCLEOTIDE SEQUENCE</scope>
    <source>
        <strain evidence="9">1</strain>
    </source>
</reference>
<keyword evidence="3 7" id="KW-0812">Transmembrane</keyword>
<sequence>MAHEALDEAERLLNQARNLSQRVAGFSKKLTSEGDALADEVSILSKSIDRQLESAAKRLSTDDPDWLDAIQALETARSVVKGSGPGGDLRKFSTTKKPAILQLLLGPCSNVVSIRKDQSIQLKEEYHRFRNNSAYIMTAFAGLLQAGLMRAKAKAEAHEAFTLTPLLIVGCQFFLCWLLYFYTASAMRESVLKVNGSHIRPWWIHHHYWSIGTAMLMLSLPVDSPSVARSVQTFMWWAILQGAVIVMQNRYQRRRMYTRIALGKSSAMDVVGGESSASTGQLWVLYPMLFTLQGLQSVIGVQMVTSNAWAFLSPEGYLDLEAKESDLWGSRGVALAGLMMLFMALQNFRGTLASIVGKARAKEKAIARISVLRQKSVASPHKGDTPLASLREEDGKDNGLTRKIWRAPSGSCFEDMPAFASLGAPAQTKVVADANFACRESQVGENGVRTCIDGTYGECIAVLYEGWLDVPSNGTYELYLNSDAGSALYVNDELVVDNDFKHKERELFVSMFLSKGMHKIRIEYFNDDDDDAVLQFRWKSDEKGIKEKTVVTGALLKTTNPNPTPVVSCGLLAHGQLTGYIQVPGEAEYEFTLGSADGSRLYINNQLVIDHGGLRKNREEKDGKIRLKAGWHKFHLDFFQQGNGVGGFRLEWESKFWDDKIIVAAPYLSNKEVTIPPNQQCPSGPCQPIDPITCVPGRFPLGQLCELCPRGSSCAGGSAPPVQCAPGSYADDTGLVECKPCPTYSFSYFPGAQGCIACYFGEPKVVAGKDDGFWPFNMPAEQAREGFRTATLATSLDTCAFPNPFKSNCNVTAGRTIAFETDQSCQVTIYLVGDPGCSDHDQLTFFEGVYRDIYTIERMPGNTDNPSFNATTAGPLMELTFINEANPQQTCTTRLTVPAAKAEDGCPSGTLLRIHSQNTTNPFVPVFKYTACEPCPTGSTCQGGANAVSSQCPAGTHTELLGATTCNACPNGTASLAGATTCQECAPGTEPTADRSTCQLCPAGTYNKIPGEPCIKCKPGTYREAEGGDGTECTPCQPGYFAAGEGAANCTACPAGSISEEEGATTCASCPRGTFSAVEGGQECNACEPGFISNTTGATNCSACGAGRYTLATQGDVGPTVCVQCPRGTYKTANATDNKCQSCPSGYATLKNLGADSCTACPVGHYSPVPNSISCTPCEPGRFTNSTGQKSCAQCAAGFVSARAAGLPAAPQAGWLGNSSLTGGTQCVACPRRSFRPSIISPNVCTQCPAGRETRRETGASTCTACIPGTSLLTNATTQQLSINCTACPSGSYAERPGTSGTCPACPAGYAVSDTGNQLCDICPPGTYQDKPGQLNCIECPVGTYNEMSGAQKVTDCKPAPAGNFAEGTGNDGFTPCLAGTFQDKTGQGSCKDCPPGNSCAAGSTRPRQCAAGFFADMKAPFCRECPKGQFQNQPGQRACKPCPAGAYCPNTKTINAIPCPAGTFNRNLGASVATACTKCPVNSFNDRTGQATCRQCGSGQWTGRLTGQRQCWGTNSALPPAPAAGKR</sequence>
<keyword evidence="5 7" id="KW-0472">Membrane</keyword>
<dbReference type="CDD" id="cd00185">
    <property type="entry name" value="TNFRSF"/>
    <property type="match status" value="1"/>
</dbReference>
<comment type="subcellular location">
    <subcellularLocation>
        <location evidence="1">Membrane</location>
        <topology evidence="1">Multi-pass membrane protein</topology>
    </subcellularLocation>
</comment>
<feature type="transmembrane region" description="Helical" evidence="7">
    <location>
        <begin position="234"/>
        <end position="251"/>
    </location>
</feature>
<evidence type="ECO:0000313" key="9">
    <source>
        <dbReference type="EMBL" id="KAI7843056.1"/>
    </source>
</evidence>
<dbReference type="Pfam" id="PF07851">
    <property type="entry name" value="TMEM120A-B"/>
    <property type="match status" value="1"/>
</dbReference>
<organism evidence="9 10">
    <name type="scientific">Chlorella ohadii</name>
    <dbReference type="NCBI Taxonomy" id="2649997"/>
    <lineage>
        <taxon>Eukaryota</taxon>
        <taxon>Viridiplantae</taxon>
        <taxon>Chlorophyta</taxon>
        <taxon>core chlorophytes</taxon>
        <taxon>Trebouxiophyceae</taxon>
        <taxon>Chlorellales</taxon>
        <taxon>Chlorellaceae</taxon>
        <taxon>Chlorella clade</taxon>
        <taxon>Chlorella</taxon>
    </lineage>
</organism>
<keyword evidence="6" id="KW-0175">Coiled coil</keyword>
<dbReference type="InterPro" id="IPR012926">
    <property type="entry name" value="TMEM120A/B"/>
</dbReference>
<dbReference type="PROSITE" id="PS51820">
    <property type="entry name" value="PA14"/>
    <property type="match status" value="1"/>
</dbReference>
<dbReference type="InterPro" id="IPR011641">
    <property type="entry name" value="Tyr-kin_ephrin_A/B_rcpt-like"/>
</dbReference>
<dbReference type="EMBL" id="JADXDR010000043">
    <property type="protein sequence ID" value="KAI7843056.1"/>
    <property type="molecule type" value="Genomic_DNA"/>
</dbReference>
<accession>A0AAD5DTU1</accession>
<evidence type="ECO:0000256" key="3">
    <source>
        <dbReference type="ARBA" id="ARBA00022692"/>
    </source>
</evidence>
<evidence type="ECO:0000313" key="10">
    <source>
        <dbReference type="Proteomes" id="UP001205105"/>
    </source>
</evidence>
<feature type="transmembrane region" description="Helical" evidence="7">
    <location>
        <begin position="163"/>
        <end position="182"/>
    </location>
</feature>
<dbReference type="Gene3D" id="2.10.50.10">
    <property type="entry name" value="Tumor Necrosis Factor Receptor, subunit A, domain 2"/>
    <property type="match status" value="6"/>
</dbReference>
<feature type="coiled-coil region" evidence="6">
    <location>
        <begin position="2"/>
        <end position="29"/>
    </location>
</feature>
<dbReference type="InterPro" id="IPR037524">
    <property type="entry name" value="PA14/GLEYA"/>
</dbReference>
<evidence type="ECO:0000256" key="5">
    <source>
        <dbReference type="ARBA" id="ARBA00023136"/>
    </source>
</evidence>
<keyword evidence="10" id="KW-1185">Reference proteome</keyword>
<dbReference type="PANTHER" id="PTHR46967:SF2">
    <property type="entry name" value="SUSHI, VON WILLEBRAND FACTOR TYPE A, EGF AND PENTRAXIN DOMAIN-CONTAINING PROTEIN 1-LIKE"/>
    <property type="match status" value="1"/>
</dbReference>
<evidence type="ECO:0000256" key="6">
    <source>
        <dbReference type="SAM" id="Coils"/>
    </source>
</evidence>
<feature type="transmembrane region" description="Helical" evidence="7">
    <location>
        <begin position="328"/>
        <end position="345"/>
    </location>
</feature>
<evidence type="ECO:0000259" key="8">
    <source>
        <dbReference type="PROSITE" id="PS51820"/>
    </source>
</evidence>